<keyword evidence="2" id="KW-1185">Reference proteome</keyword>
<organism evidence="1 2">
    <name type="scientific">Paractinoplanes globisporus</name>
    <dbReference type="NCBI Taxonomy" id="113565"/>
    <lineage>
        <taxon>Bacteria</taxon>
        <taxon>Bacillati</taxon>
        <taxon>Actinomycetota</taxon>
        <taxon>Actinomycetes</taxon>
        <taxon>Micromonosporales</taxon>
        <taxon>Micromonosporaceae</taxon>
        <taxon>Paractinoplanes</taxon>
    </lineage>
</organism>
<dbReference type="EMBL" id="JBIAZU010000001">
    <property type="protein sequence ID" value="MFF5288903.1"/>
    <property type="molecule type" value="Genomic_DNA"/>
</dbReference>
<accession>A0ABW6W706</accession>
<dbReference type="Proteomes" id="UP001602245">
    <property type="component" value="Unassembled WGS sequence"/>
</dbReference>
<dbReference type="RefSeq" id="WP_020509250.1">
    <property type="nucleotide sequence ID" value="NZ_JBIAZU010000001.1"/>
</dbReference>
<sequence>MLAAVAGTLPAALASREPSHAVSALLIHGALDGLAPIGGGWSRRRGPNGELRGRTLSLDETAARWREIDRFPPGIGGTAVAARTLPDGGHSWPGMPAGPGWREPVSQEFDAAEEICRFAVPLAIPAAERRRDR</sequence>
<proteinExistence type="predicted"/>
<evidence type="ECO:0000313" key="2">
    <source>
        <dbReference type="Proteomes" id="UP001602245"/>
    </source>
</evidence>
<protein>
    <submittedName>
        <fullName evidence="1">Uncharacterized protein</fullName>
    </submittedName>
</protein>
<comment type="caution">
    <text evidence="1">The sequence shown here is derived from an EMBL/GenBank/DDBJ whole genome shotgun (WGS) entry which is preliminary data.</text>
</comment>
<gene>
    <name evidence="1" type="ORF">ACFY35_05655</name>
</gene>
<reference evidence="1 2" key="1">
    <citation type="submission" date="2024-10" db="EMBL/GenBank/DDBJ databases">
        <title>The Natural Products Discovery Center: Release of the First 8490 Sequenced Strains for Exploring Actinobacteria Biosynthetic Diversity.</title>
        <authorList>
            <person name="Kalkreuter E."/>
            <person name="Kautsar S.A."/>
            <person name="Yang D."/>
            <person name="Bader C.D."/>
            <person name="Teijaro C.N."/>
            <person name="Fluegel L."/>
            <person name="Davis C.M."/>
            <person name="Simpson J.R."/>
            <person name="Lauterbach L."/>
            <person name="Steele A.D."/>
            <person name="Gui C."/>
            <person name="Meng S."/>
            <person name="Li G."/>
            <person name="Viehrig K."/>
            <person name="Ye F."/>
            <person name="Su P."/>
            <person name="Kiefer A.F."/>
            <person name="Nichols A."/>
            <person name="Cepeda A.J."/>
            <person name="Yan W."/>
            <person name="Fan B."/>
            <person name="Jiang Y."/>
            <person name="Adhikari A."/>
            <person name="Zheng C.-J."/>
            <person name="Schuster L."/>
            <person name="Cowan T.M."/>
            <person name="Smanski M.J."/>
            <person name="Chevrette M.G."/>
            <person name="De Carvalho L.P.S."/>
            <person name="Shen B."/>
        </authorList>
    </citation>
    <scope>NUCLEOTIDE SEQUENCE [LARGE SCALE GENOMIC DNA]</scope>
    <source>
        <strain evidence="1 2">NPDC000087</strain>
    </source>
</reference>
<evidence type="ECO:0000313" key="1">
    <source>
        <dbReference type="EMBL" id="MFF5288903.1"/>
    </source>
</evidence>
<name>A0ABW6W706_9ACTN</name>